<reference evidence="11 12" key="1">
    <citation type="submission" date="2018-12" db="EMBL/GenBank/DDBJ databases">
        <authorList>
            <consortium name="Pathogen Informatics"/>
        </authorList>
    </citation>
    <scope>NUCLEOTIDE SEQUENCE [LARGE SCALE GENOMIC DNA]</scope>
    <source>
        <strain evidence="11 12">NCTC5906</strain>
    </source>
</reference>
<keyword evidence="7" id="KW-0998">Cell outer membrane</keyword>
<dbReference type="InterPro" id="IPR008378">
    <property type="entry name" value="Ubiq_surface"/>
</dbReference>
<feature type="chain" id="PRO_5018765653" evidence="9">
    <location>
        <begin position="26"/>
        <end position="302"/>
    </location>
</feature>
<dbReference type="Gene3D" id="3.30.1300.30">
    <property type="entry name" value="GSPII I/J protein-like"/>
    <property type="match status" value="1"/>
</dbReference>
<gene>
    <name evidence="11" type="primary">yadA_3</name>
    <name evidence="11" type="ORF">NCTC5906_01963</name>
</gene>
<dbReference type="SUPFAM" id="SSF54523">
    <property type="entry name" value="Pili subunits"/>
    <property type="match status" value="1"/>
</dbReference>
<evidence type="ECO:0000256" key="5">
    <source>
        <dbReference type="ARBA" id="ARBA00022729"/>
    </source>
</evidence>
<evidence type="ECO:0000256" key="3">
    <source>
        <dbReference type="ARBA" id="ARBA00022452"/>
    </source>
</evidence>
<dbReference type="Pfam" id="PF03895">
    <property type="entry name" value="YadA_anchor"/>
    <property type="match status" value="1"/>
</dbReference>
<keyword evidence="8" id="KW-0175">Coiled coil</keyword>
<dbReference type="InterPro" id="IPR005594">
    <property type="entry name" value="YadA_C"/>
</dbReference>
<evidence type="ECO:0000256" key="2">
    <source>
        <dbReference type="ARBA" id="ARBA00004442"/>
    </source>
</evidence>
<dbReference type="Proteomes" id="UP000272690">
    <property type="component" value="Chromosome"/>
</dbReference>
<feature type="signal peptide" evidence="9">
    <location>
        <begin position="1"/>
        <end position="25"/>
    </location>
</feature>
<sequence length="302" mass="32572">MTHQLVKKTLVALLVTGTFSVGALAQAPSQRVPDPIDQIFKNKNDIAANKATLEKKADSVDVELNRKAISGIAKQQFDDGKTIRANKDNIDKNTKAIAENKAALGNVNKNINGILRDVQDLTVRTTGNEAKSRSNEQKIKKNEENINKNASDIKENKNKIAENKKTIENKADKADVEKNRADIAANSRAIATFRSSSQNIAALTTKVDRNTARIDRLDSRVNELDKEVKNGLASQAALSGLFQPYNVGSLNLSTAVGGYKSKTALAVGSGYRFNENVAAKAGVAVSTNGGSATYNVGLNFEW</sequence>
<evidence type="ECO:0000259" key="10">
    <source>
        <dbReference type="Pfam" id="PF03895"/>
    </source>
</evidence>
<evidence type="ECO:0000256" key="6">
    <source>
        <dbReference type="ARBA" id="ARBA00023136"/>
    </source>
</evidence>
<dbReference type="OrthoDB" id="8607186at2"/>
<evidence type="ECO:0000256" key="4">
    <source>
        <dbReference type="ARBA" id="ARBA00022692"/>
    </source>
</evidence>
<feature type="domain" description="Trimeric autotransporter adhesin YadA-like C-terminal membrane anchor" evidence="10">
    <location>
        <begin position="242"/>
        <end position="302"/>
    </location>
</feature>
<dbReference type="EMBL" id="LR134327">
    <property type="protein sequence ID" value="VEF44400.1"/>
    <property type="molecule type" value="Genomic_DNA"/>
</dbReference>
<evidence type="ECO:0000256" key="7">
    <source>
        <dbReference type="ARBA" id="ARBA00023237"/>
    </source>
</evidence>
<evidence type="ECO:0000313" key="11">
    <source>
        <dbReference type="EMBL" id="VEF44400.1"/>
    </source>
</evidence>
<accession>A0A3S4QCD5</accession>
<dbReference type="InterPro" id="IPR045584">
    <property type="entry name" value="Pilin-like"/>
</dbReference>
<dbReference type="GO" id="GO:0009986">
    <property type="term" value="C:cell surface"/>
    <property type="evidence" value="ECO:0007669"/>
    <property type="project" value="UniProtKB-SubCell"/>
</dbReference>
<keyword evidence="5 9" id="KW-0732">Signal</keyword>
<keyword evidence="4" id="KW-0812">Transmembrane</keyword>
<proteinExistence type="predicted"/>
<evidence type="ECO:0000256" key="1">
    <source>
        <dbReference type="ARBA" id="ARBA00004241"/>
    </source>
</evidence>
<dbReference type="RefSeq" id="WP_050332798.1">
    <property type="nucleotide sequence ID" value="NZ_AEWB02000015.1"/>
</dbReference>
<dbReference type="GO" id="GO:0009279">
    <property type="term" value="C:cell outer membrane"/>
    <property type="evidence" value="ECO:0007669"/>
    <property type="project" value="UniProtKB-SubCell"/>
</dbReference>
<evidence type="ECO:0000256" key="8">
    <source>
        <dbReference type="SAM" id="Coils"/>
    </source>
</evidence>
<keyword evidence="6" id="KW-0472">Membrane</keyword>
<dbReference type="PRINTS" id="PR01804">
    <property type="entry name" value="UBIQUITOUSSP"/>
</dbReference>
<dbReference type="AlphaFoldDB" id="A0A3S4QCD5"/>
<dbReference type="GeneID" id="49636362"/>
<feature type="coiled-coil region" evidence="8">
    <location>
        <begin position="150"/>
        <end position="177"/>
    </location>
</feature>
<evidence type="ECO:0000313" key="12">
    <source>
        <dbReference type="Proteomes" id="UP000272690"/>
    </source>
</evidence>
<comment type="subcellular location">
    <subcellularLocation>
        <location evidence="2">Cell outer membrane</location>
    </subcellularLocation>
    <subcellularLocation>
        <location evidence="1">Cell surface</location>
    </subcellularLocation>
</comment>
<evidence type="ECO:0000256" key="9">
    <source>
        <dbReference type="SAM" id="SignalP"/>
    </source>
</evidence>
<organism evidence="11 12">
    <name type="scientific">Aggregatibacter aphrophilus ATCC 33389</name>
    <dbReference type="NCBI Taxonomy" id="985008"/>
    <lineage>
        <taxon>Bacteria</taxon>
        <taxon>Pseudomonadati</taxon>
        <taxon>Pseudomonadota</taxon>
        <taxon>Gammaproteobacteria</taxon>
        <taxon>Pasteurellales</taxon>
        <taxon>Pasteurellaceae</taxon>
        <taxon>Aggregatibacter</taxon>
    </lineage>
</organism>
<protein>
    <submittedName>
        <fullName evidence="11">Adhesin yadA</fullName>
    </submittedName>
</protein>
<keyword evidence="3" id="KW-1134">Transmembrane beta strand</keyword>
<name>A0A3S4QCD5_AGGAP</name>